<feature type="region of interest" description="Disordered" evidence="1">
    <location>
        <begin position="261"/>
        <end position="283"/>
    </location>
</feature>
<feature type="region of interest" description="Disordered" evidence="1">
    <location>
        <begin position="1"/>
        <end position="102"/>
    </location>
</feature>
<gene>
    <name evidence="3" type="primary">LOC113392087</name>
</gene>
<evidence type="ECO:0000313" key="2">
    <source>
        <dbReference type="Proteomes" id="UP001652626"/>
    </source>
</evidence>
<evidence type="ECO:0000256" key="1">
    <source>
        <dbReference type="SAM" id="MobiDB-lite"/>
    </source>
</evidence>
<accession>A0A8B8HI06</accession>
<feature type="compositionally biased region" description="Acidic residues" evidence="1">
    <location>
        <begin position="50"/>
        <end position="68"/>
    </location>
</feature>
<dbReference type="Proteomes" id="UP001652626">
    <property type="component" value="Chromosome 27"/>
</dbReference>
<dbReference type="OrthoDB" id="7473119at2759"/>
<dbReference type="AlphaFoldDB" id="A0A8B8HI06"/>
<organism evidence="2 3">
    <name type="scientific">Vanessa tameamea</name>
    <name type="common">Kamehameha butterfly</name>
    <dbReference type="NCBI Taxonomy" id="334116"/>
    <lineage>
        <taxon>Eukaryota</taxon>
        <taxon>Metazoa</taxon>
        <taxon>Ecdysozoa</taxon>
        <taxon>Arthropoda</taxon>
        <taxon>Hexapoda</taxon>
        <taxon>Insecta</taxon>
        <taxon>Pterygota</taxon>
        <taxon>Neoptera</taxon>
        <taxon>Endopterygota</taxon>
        <taxon>Lepidoptera</taxon>
        <taxon>Glossata</taxon>
        <taxon>Ditrysia</taxon>
        <taxon>Papilionoidea</taxon>
        <taxon>Nymphalidae</taxon>
        <taxon>Nymphalinae</taxon>
        <taxon>Vanessa</taxon>
    </lineage>
</organism>
<feature type="compositionally biased region" description="Basic and acidic residues" evidence="1">
    <location>
        <begin position="79"/>
        <end position="102"/>
    </location>
</feature>
<dbReference type="GeneID" id="113392087"/>
<feature type="compositionally biased region" description="Acidic residues" evidence="1">
    <location>
        <begin position="22"/>
        <end position="42"/>
    </location>
</feature>
<sequence length="318" mass="36617">MGADEIVAFQPENKILNKLKDENDEDDEDDEENQVAEPDEDSDKTIEILQQDEEYDERNELVEADEENYIIKSDEESDQENKESVKPDDESNEKNELLKADDDTLNDMVQEAKTAGDYADLFGTNQHYNIPDTYQDFGRRFVLNYPYYEKKPTSEDAAETELDNAIKQHLAAKKLSDRRLLPHKAPPEFVLAIAKQSVLLESMKPKKPTHKIKRKDILRTGDYWNDVWKEDVDVNKVLRSSNTNQNELVRLKHCRNIHLGPIHTGTQKPAAAGSSRKRPVGYDEAKKSVPGYTADKTRTAALFELLKRFWSLNYVDKV</sequence>
<dbReference type="OMA" id="ENEHYEY"/>
<proteinExistence type="predicted"/>
<protein>
    <submittedName>
        <fullName evidence="3">Probable beta-tubulin polyglutamylase</fullName>
    </submittedName>
</protein>
<reference evidence="3" key="1">
    <citation type="submission" date="2025-08" db="UniProtKB">
        <authorList>
            <consortium name="RefSeq"/>
        </authorList>
    </citation>
    <scope>IDENTIFICATION</scope>
    <source>
        <tissue evidence="3">Whole body</tissue>
    </source>
</reference>
<keyword evidence="2" id="KW-1185">Reference proteome</keyword>
<dbReference type="RefSeq" id="XP_026484150.2">
    <property type="nucleotide sequence ID" value="XM_026628365.2"/>
</dbReference>
<evidence type="ECO:0000313" key="3">
    <source>
        <dbReference type="RefSeq" id="XP_026484150.2"/>
    </source>
</evidence>
<name>A0A8B8HI06_VANTA</name>